<sequence>MTAPEASTAARGDGEGVAVVTTGVVIETADVSSDGPVIIAVVDHSVDIMADPFLQLEGHHLRVIHPGTGLSHPMVGPAELQSADVLVYPGGDGEDAVAHCVGLLRAFPGCEVTVAGEVEDYVVVARYAQPLRVAVDLPAPPVASAVYGWIASWYWARRRRPLADMLTRPVVIDYAGRRYPVTLTLDPSL</sequence>
<accession>A0A0S4QZG1</accession>
<name>A0A0S4QZG1_9ACTN</name>
<keyword evidence="2" id="KW-1185">Reference proteome</keyword>
<evidence type="ECO:0000313" key="1">
    <source>
        <dbReference type="EMBL" id="CUU60925.1"/>
    </source>
</evidence>
<gene>
    <name evidence="1" type="ORF">Ga0074812_15025</name>
</gene>
<dbReference type="EMBL" id="FAOZ01000050">
    <property type="protein sequence ID" value="CUU60925.1"/>
    <property type="molecule type" value="Genomic_DNA"/>
</dbReference>
<protein>
    <submittedName>
        <fullName evidence="1">Uncharacterized protein</fullName>
    </submittedName>
</protein>
<organism evidence="1 2">
    <name type="scientific">Parafrankia irregularis</name>
    <dbReference type="NCBI Taxonomy" id="795642"/>
    <lineage>
        <taxon>Bacteria</taxon>
        <taxon>Bacillati</taxon>
        <taxon>Actinomycetota</taxon>
        <taxon>Actinomycetes</taxon>
        <taxon>Frankiales</taxon>
        <taxon>Frankiaceae</taxon>
        <taxon>Parafrankia</taxon>
    </lineage>
</organism>
<dbReference type="Proteomes" id="UP000198802">
    <property type="component" value="Unassembled WGS sequence"/>
</dbReference>
<reference evidence="2" key="1">
    <citation type="submission" date="2015-11" db="EMBL/GenBank/DDBJ databases">
        <authorList>
            <person name="Varghese N."/>
        </authorList>
    </citation>
    <scope>NUCLEOTIDE SEQUENCE [LARGE SCALE GENOMIC DNA]</scope>
    <source>
        <strain evidence="2">DSM 45899</strain>
    </source>
</reference>
<dbReference type="RefSeq" id="WP_091286518.1">
    <property type="nucleotide sequence ID" value="NZ_FAOZ01000050.1"/>
</dbReference>
<evidence type="ECO:0000313" key="2">
    <source>
        <dbReference type="Proteomes" id="UP000198802"/>
    </source>
</evidence>
<proteinExistence type="predicted"/>
<dbReference type="AlphaFoldDB" id="A0A0S4QZG1"/>